<proteinExistence type="predicted"/>
<dbReference type="RefSeq" id="WP_166781846.1">
    <property type="nucleotide sequence ID" value="NZ_JAHWXT010000010.1"/>
</dbReference>
<dbReference type="Gene3D" id="3.40.390.10">
    <property type="entry name" value="Collagenase (Catalytic Domain)"/>
    <property type="match status" value="1"/>
</dbReference>
<gene>
    <name evidence="1" type="ORF">KW868_20300</name>
</gene>
<organism evidence="1 2">
    <name type="scientific">Acinetobacter guillouiae</name>
    <name type="common">Acinetobacter genomosp. 11</name>
    <dbReference type="NCBI Taxonomy" id="106649"/>
    <lineage>
        <taxon>Bacteria</taxon>
        <taxon>Pseudomonadati</taxon>
        <taxon>Pseudomonadota</taxon>
        <taxon>Gammaproteobacteria</taxon>
        <taxon>Moraxellales</taxon>
        <taxon>Moraxellaceae</taxon>
        <taxon>Acinetobacter</taxon>
    </lineage>
</organism>
<dbReference type="InterPro" id="IPR024079">
    <property type="entry name" value="MetalloPept_cat_dom_sf"/>
</dbReference>
<dbReference type="SUPFAM" id="SSF55486">
    <property type="entry name" value="Metalloproteases ('zincins'), catalytic domain"/>
    <property type="match status" value="1"/>
</dbReference>
<dbReference type="EMBL" id="JAHWXT010000010">
    <property type="protein sequence ID" value="MCF0266798.1"/>
    <property type="molecule type" value="Genomic_DNA"/>
</dbReference>
<dbReference type="Proteomes" id="UP000887320">
    <property type="component" value="Unassembled WGS sequence"/>
</dbReference>
<accession>A0A8X8GGB4</accession>
<comment type="caution">
    <text evidence="1">The sequence shown here is derived from an EMBL/GenBank/DDBJ whole genome shotgun (WGS) entry which is preliminary data.</text>
</comment>
<protein>
    <submittedName>
        <fullName evidence="1">Uncharacterized protein</fullName>
    </submittedName>
</protein>
<reference evidence="1" key="1">
    <citation type="submission" date="2021-07" db="EMBL/GenBank/DDBJ databases">
        <authorList>
            <person name="Fernandez M."/>
            <person name="Pereira P."/>
            <person name="Torres Tejerizo G.A."/>
            <person name="Gonzalez P."/>
            <person name="Agostini E."/>
        </authorList>
    </citation>
    <scope>NUCLEOTIDE SEQUENCE</scope>
    <source>
        <strain evidence="1">SFC 500-1A</strain>
    </source>
</reference>
<evidence type="ECO:0000313" key="1">
    <source>
        <dbReference type="EMBL" id="MCF0266798.1"/>
    </source>
</evidence>
<evidence type="ECO:0000313" key="2">
    <source>
        <dbReference type="Proteomes" id="UP000887320"/>
    </source>
</evidence>
<dbReference type="Pfam" id="PF10462">
    <property type="entry name" value="Peptidase_M66"/>
    <property type="match status" value="1"/>
</dbReference>
<sequence>MGVGGASPAAGASCATCLRKFTVHFRHNEKDFDGGYGFDWLRNEYVNNLKKVDGISYKNTFRGNISDLLAIYSEGQKTLIRPYGYNYIPAWLAIFPKTTSKQSASGSQEINKNGVDLDLEIVQLSSDEKDPLTSDGTSIELLATSDFIKLTPSKFDIKHLINNRKSREIDKTNNKNEFFYENKKIINIKCEGGALNQHEEINVFAIKKGVREKVGKLMLYKNNDIPKLELNFIDVISDNNSLDKPSSYEYYLKFKSYNQALIRAEKRLETKFDLLDLAKTNEDVADFLAEVASNKQLDIDYLANRFVNLFDKYGGKYRPIEDKKYLNINDDGHTRTYIFYTNISAGNVNGYAPSRMEGRRMKWGNAIVVFKQAHTRLDVLVHEIGHSLGLPHVFEKNNNKFVFYQGQSGNLMDYTWFYAKSKQVDSKITRKYFSKFQWDILRSDRSLK</sequence>
<dbReference type="GO" id="GO:0008237">
    <property type="term" value="F:metallopeptidase activity"/>
    <property type="evidence" value="ECO:0007669"/>
    <property type="project" value="InterPro"/>
</dbReference>
<name>A0A8X8GGB4_ACIGI</name>
<dbReference type="AlphaFoldDB" id="A0A8X8GGB4"/>